<gene>
    <name evidence="2" type="ORF">WJX75_002089</name>
</gene>
<evidence type="ECO:0000313" key="2">
    <source>
        <dbReference type="EMBL" id="KAK9915646.1"/>
    </source>
</evidence>
<dbReference type="Gene3D" id="3.30.450.40">
    <property type="match status" value="1"/>
</dbReference>
<dbReference type="InterPro" id="IPR029016">
    <property type="entry name" value="GAF-like_dom_sf"/>
</dbReference>
<protein>
    <recommendedName>
        <fullName evidence="4">GAF domain-containing protein</fullName>
    </recommendedName>
</protein>
<evidence type="ECO:0000313" key="3">
    <source>
        <dbReference type="Proteomes" id="UP001491310"/>
    </source>
</evidence>
<dbReference type="Proteomes" id="UP001491310">
    <property type="component" value="Unassembled WGS sequence"/>
</dbReference>
<organism evidence="2 3">
    <name type="scientific">Coccomyxa subellipsoidea</name>
    <dbReference type="NCBI Taxonomy" id="248742"/>
    <lineage>
        <taxon>Eukaryota</taxon>
        <taxon>Viridiplantae</taxon>
        <taxon>Chlorophyta</taxon>
        <taxon>core chlorophytes</taxon>
        <taxon>Trebouxiophyceae</taxon>
        <taxon>Trebouxiophyceae incertae sedis</taxon>
        <taxon>Coccomyxaceae</taxon>
        <taxon>Coccomyxa</taxon>
    </lineage>
</organism>
<evidence type="ECO:0008006" key="4">
    <source>
        <dbReference type="Google" id="ProtNLM"/>
    </source>
</evidence>
<sequence>MVHLSCLGPRRGHHRLGDCGHRAPLDHREGPHSMAGHMGMPPPGYGMPPPFGMHPMGMLTPELRPLGEKSSAFRRQGSRCPQTSSAQGHEGAADFNAAWVSIPGATAVSLSVCAGRELLIVVDDFQQHWEKSFQHTGTSLAGQAACSRSFCAEERLDRPSAFQDVEAAHQKGNCKLLAALPILGDGCDVLGVVCVGLPSHVPFTSQHMQTLEALAKILAPLLQQYSTGTSAAWDTSVFVASTDCQCLPGCSFAACTASDNGSAGEEEWMDFDFSAYADVMEDNLNGKAADWDDCSDLTNLAQATNGQGSASLESTCSESFEAVGALRANLTAGILHL</sequence>
<comment type="caution">
    <text evidence="2">The sequence shown here is derived from an EMBL/GenBank/DDBJ whole genome shotgun (WGS) entry which is preliminary data.</text>
</comment>
<name>A0ABR2YVD7_9CHLO</name>
<evidence type="ECO:0000256" key="1">
    <source>
        <dbReference type="SAM" id="MobiDB-lite"/>
    </source>
</evidence>
<dbReference type="EMBL" id="JALJOT010000004">
    <property type="protein sequence ID" value="KAK9915646.1"/>
    <property type="molecule type" value="Genomic_DNA"/>
</dbReference>
<proteinExistence type="predicted"/>
<dbReference type="SUPFAM" id="SSF55781">
    <property type="entry name" value="GAF domain-like"/>
    <property type="match status" value="1"/>
</dbReference>
<feature type="region of interest" description="Disordered" evidence="1">
    <location>
        <begin position="12"/>
        <end position="35"/>
    </location>
</feature>
<feature type="compositionally biased region" description="Basic and acidic residues" evidence="1">
    <location>
        <begin position="15"/>
        <end position="31"/>
    </location>
</feature>
<accession>A0ABR2YVD7</accession>
<keyword evidence="3" id="KW-1185">Reference proteome</keyword>
<reference evidence="2 3" key="1">
    <citation type="journal article" date="2024" name="Nat. Commun.">
        <title>Phylogenomics reveals the evolutionary origins of lichenization in chlorophyte algae.</title>
        <authorList>
            <person name="Puginier C."/>
            <person name="Libourel C."/>
            <person name="Otte J."/>
            <person name="Skaloud P."/>
            <person name="Haon M."/>
            <person name="Grisel S."/>
            <person name="Petersen M."/>
            <person name="Berrin J.G."/>
            <person name="Delaux P.M."/>
            <person name="Dal Grande F."/>
            <person name="Keller J."/>
        </authorList>
    </citation>
    <scope>NUCLEOTIDE SEQUENCE [LARGE SCALE GENOMIC DNA]</scope>
    <source>
        <strain evidence="2 3">SAG 216-7</strain>
    </source>
</reference>